<protein>
    <submittedName>
        <fullName evidence="1">Uncharacterized protein</fullName>
    </submittedName>
</protein>
<gene>
    <name evidence="1" type="ORF">LCGC14_3031380</name>
</gene>
<accession>A0A0F8Z058</accession>
<organism evidence="1">
    <name type="scientific">marine sediment metagenome</name>
    <dbReference type="NCBI Taxonomy" id="412755"/>
    <lineage>
        <taxon>unclassified sequences</taxon>
        <taxon>metagenomes</taxon>
        <taxon>ecological metagenomes</taxon>
    </lineage>
</organism>
<dbReference type="EMBL" id="LAZR01063314">
    <property type="protein sequence ID" value="KKK59739.1"/>
    <property type="molecule type" value="Genomic_DNA"/>
</dbReference>
<evidence type="ECO:0000313" key="1">
    <source>
        <dbReference type="EMBL" id="KKK59739.1"/>
    </source>
</evidence>
<sequence length="63" mass="7510">CRLCKSRRFPSFKYARRNIRRPQLKPISKRVGRAYPNMFSGTKVTTTILKHVPLESDNFQREK</sequence>
<comment type="caution">
    <text evidence="1">The sequence shown here is derived from an EMBL/GenBank/DDBJ whole genome shotgun (WGS) entry which is preliminary data.</text>
</comment>
<name>A0A0F8Z058_9ZZZZ</name>
<proteinExistence type="predicted"/>
<feature type="non-terminal residue" evidence="1">
    <location>
        <position position="1"/>
    </location>
</feature>
<dbReference type="AlphaFoldDB" id="A0A0F8Z058"/>
<reference evidence="1" key="1">
    <citation type="journal article" date="2015" name="Nature">
        <title>Complex archaea that bridge the gap between prokaryotes and eukaryotes.</title>
        <authorList>
            <person name="Spang A."/>
            <person name="Saw J.H."/>
            <person name="Jorgensen S.L."/>
            <person name="Zaremba-Niedzwiedzka K."/>
            <person name="Martijn J."/>
            <person name="Lind A.E."/>
            <person name="van Eijk R."/>
            <person name="Schleper C."/>
            <person name="Guy L."/>
            <person name="Ettema T.J."/>
        </authorList>
    </citation>
    <scope>NUCLEOTIDE SEQUENCE</scope>
</reference>